<dbReference type="InterPro" id="IPR016163">
    <property type="entry name" value="Ald_DH_C"/>
</dbReference>
<dbReference type="Proteomes" id="UP000621510">
    <property type="component" value="Unassembled WGS sequence"/>
</dbReference>
<reference evidence="5 6" key="1">
    <citation type="submission" date="2021-01" db="EMBL/GenBank/DDBJ databases">
        <title>WGS of actinomycetes isolated from Thailand.</title>
        <authorList>
            <person name="Thawai C."/>
        </authorList>
    </citation>
    <scope>NUCLEOTIDE SEQUENCE [LARGE SCALE GENOMIC DNA]</scope>
    <source>
        <strain evidence="5 6">CA3R110</strain>
    </source>
</reference>
<gene>
    <name evidence="5" type="ORF">JK364_00580</name>
</gene>
<protein>
    <submittedName>
        <fullName evidence="5">Aldehyde dehydrogenase family protein</fullName>
    </submittedName>
</protein>
<comment type="similarity">
    <text evidence="3">Belongs to the aldehyde dehydrogenase family.</text>
</comment>
<dbReference type="PANTHER" id="PTHR11699">
    <property type="entry name" value="ALDEHYDE DEHYDROGENASE-RELATED"/>
    <property type="match status" value="1"/>
</dbReference>
<accession>A0ABS1PEV9</accession>
<evidence type="ECO:0000256" key="3">
    <source>
        <dbReference type="RuleBase" id="RU003345"/>
    </source>
</evidence>
<evidence type="ECO:0000259" key="4">
    <source>
        <dbReference type="Pfam" id="PF00171"/>
    </source>
</evidence>
<proteinExistence type="inferred from homology"/>
<dbReference type="Gene3D" id="3.40.605.10">
    <property type="entry name" value="Aldehyde Dehydrogenase, Chain A, domain 1"/>
    <property type="match status" value="1"/>
</dbReference>
<dbReference type="CDD" id="cd07106">
    <property type="entry name" value="ALDH_AldA-AAD23400"/>
    <property type="match status" value="1"/>
</dbReference>
<dbReference type="PROSITE" id="PS00070">
    <property type="entry name" value="ALDEHYDE_DEHYDR_CYS"/>
    <property type="match status" value="1"/>
</dbReference>
<feature type="active site" evidence="2">
    <location>
        <position position="258"/>
    </location>
</feature>
<dbReference type="InterPro" id="IPR044086">
    <property type="entry name" value="LUC3-like"/>
</dbReference>
<evidence type="ECO:0000256" key="1">
    <source>
        <dbReference type="ARBA" id="ARBA00023002"/>
    </source>
</evidence>
<dbReference type="PROSITE" id="PS00687">
    <property type="entry name" value="ALDEHYDE_DEHYDR_GLU"/>
    <property type="match status" value="1"/>
</dbReference>
<dbReference type="InterPro" id="IPR016162">
    <property type="entry name" value="Ald_DH_N"/>
</dbReference>
<evidence type="ECO:0000313" key="6">
    <source>
        <dbReference type="Proteomes" id="UP000621510"/>
    </source>
</evidence>
<comment type="caution">
    <text evidence="5">The sequence shown here is derived from an EMBL/GenBank/DDBJ whole genome shotgun (WGS) entry which is preliminary data.</text>
</comment>
<dbReference type="RefSeq" id="WP_201846373.1">
    <property type="nucleotide sequence ID" value="NZ_JAERRG010000001.1"/>
</dbReference>
<name>A0ABS1PEV9_9ACTN</name>
<dbReference type="InterPro" id="IPR016161">
    <property type="entry name" value="Ald_DH/histidinol_DH"/>
</dbReference>
<sequence length="484" mass="51508">MTTHTSDHTLRTETLVSDDGFRLLIGGELVHGDDTMDVVNPATAAALATCPRASAQQFHEAVAAARTAFGPWSRSSLKTRRRLLNTIADIIDSHTDQLARLLTAEQGKPLPDATHEVQATAVFFRHVANLDYDVRVLEDGDARRVELRRRPLGVVAAILPWNAPLLLVAFKVPAALLTGNTVVVKPAATTPLTTLLLARLIADATPPGVINIVTDAGDLGDVLTEHPDIAKVTFTGSTATGYKVLANAAKSLKRVTLELGGNDAAIVLDDADPGEVAAGIYQGAFWNCGQVCLAIKRLYVHDSLYDQVVAELAALAGEAVVGDGMDAATHMGPLQNRAQYEKVKEFLADARHNGRVVAGGVVSEDSGYFVTPTIVADVHEGSRLVDEEQFGPILPVLRYTDVDDAIERANATGYGLGASVWSSSIDRAEEIALQLEAGTVWVNKHIDVAPHIPQAGAKQSGLGAELGDIGLLEYTQVQVLNIKK</sequence>
<keyword evidence="1 3" id="KW-0560">Oxidoreductase</keyword>
<dbReference type="InterPro" id="IPR016160">
    <property type="entry name" value="Ald_DH_CS_CYS"/>
</dbReference>
<dbReference type="SUPFAM" id="SSF53720">
    <property type="entry name" value="ALDH-like"/>
    <property type="match status" value="1"/>
</dbReference>
<keyword evidence="6" id="KW-1185">Reference proteome</keyword>
<evidence type="ECO:0000313" key="5">
    <source>
        <dbReference type="EMBL" id="MBL1110916.1"/>
    </source>
</evidence>
<dbReference type="EMBL" id="JAERRG010000001">
    <property type="protein sequence ID" value="MBL1110916.1"/>
    <property type="molecule type" value="Genomic_DNA"/>
</dbReference>
<dbReference type="InterPro" id="IPR029510">
    <property type="entry name" value="Ald_DH_CS_GLU"/>
</dbReference>
<dbReference type="Gene3D" id="3.40.309.10">
    <property type="entry name" value="Aldehyde Dehydrogenase, Chain A, domain 2"/>
    <property type="match status" value="1"/>
</dbReference>
<evidence type="ECO:0000256" key="2">
    <source>
        <dbReference type="PROSITE-ProRule" id="PRU10007"/>
    </source>
</evidence>
<dbReference type="InterPro" id="IPR015590">
    <property type="entry name" value="Aldehyde_DH_dom"/>
</dbReference>
<dbReference type="Pfam" id="PF00171">
    <property type="entry name" value="Aldedh"/>
    <property type="match status" value="1"/>
</dbReference>
<feature type="domain" description="Aldehyde dehydrogenase" evidence="4">
    <location>
        <begin position="34"/>
        <end position="479"/>
    </location>
</feature>
<organism evidence="5 6">
    <name type="scientific">Streptomyces endocoffeicus</name>
    <dbReference type="NCBI Taxonomy" id="2898945"/>
    <lineage>
        <taxon>Bacteria</taxon>
        <taxon>Bacillati</taxon>
        <taxon>Actinomycetota</taxon>
        <taxon>Actinomycetes</taxon>
        <taxon>Kitasatosporales</taxon>
        <taxon>Streptomycetaceae</taxon>
        <taxon>Streptomyces</taxon>
    </lineage>
</organism>